<dbReference type="EMBL" id="KZ820330">
    <property type="protein sequence ID" value="PWN47822.1"/>
    <property type="molecule type" value="Genomic_DNA"/>
</dbReference>
<dbReference type="Proteomes" id="UP000245626">
    <property type="component" value="Unassembled WGS sequence"/>
</dbReference>
<name>A0ACD0NPR4_9BASI</name>
<reference evidence="1 2" key="1">
    <citation type="journal article" date="2018" name="Mol. Biol. Evol.">
        <title>Broad Genomic Sampling Reveals a Smut Pathogenic Ancestry of the Fungal Clade Ustilaginomycotina.</title>
        <authorList>
            <person name="Kijpornyongpan T."/>
            <person name="Mondo S.J."/>
            <person name="Barry K."/>
            <person name="Sandor L."/>
            <person name="Lee J."/>
            <person name="Lipzen A."/>
            <person name="Pangilinan J."/>
            <person name="LaButti K."/>
            <person name="Hainaut M."/>
            <person name="Henrissat B."/>
            <person name="Grigoriev I.V."/>
            <person name="Spatafora J.W."/>
            <person name="Aime M.C."/>
        </authorList>
    </citation>
    <scope>NUCLEOTIDE SEQUENCE [LARGE SCALE GENOMIC DNA]</scope>
    <source>
        <strain evidence="1 2">SA 807</strain>
    </source>
</reference>
<evidence type="ECO:0000313" key="1">
    <source>
        <dbReference type="EMBL" id="PWN47822.1"/>
    </source>
</evidence>
<organism evidence="1 2">
    <name type="scientific">Violaceomyces palustris</name>
    <dbReference type="NCBI Taxonomy" id="1673888"/>
    <lineage>
        <taxon>Eukaryota</taxon>
        <taxon>Fungi</taxon>
        <taxon>Dikarya</taxon>
        <taxon>Basidiomycota</taxon>
        <taxon>Ustilaginomycotina</taxon>
        <taxon>Ustilaginomycetes</taxon>
        <taxon>Violaceomycetales</taxon>
        <taxon>Violaceomycetaceae</taxon>
        <taxon>Violaceomyces</taxon>
    </lineage>
</organism>
<gene>
    <name evidence="1" type="ORF">IE53DRAFT_320540</name>
</gene>
<proteinExistence type="predicted"/>
<protein>
    <submittedName>
        <fullName evidence="1">Cytochrome P450</fullName>
    </submittedName>
</protein>
<keyword evidence="2" id="KW-1185">Reference proteome</keyword>
<evidence type="ECO:0000313" key="2">
    <source>
        <dbReference type="Proteomes" id="UP000245626"/>
    </source>
</evidence>
<accession>A0ACD0NPR4</accession>
<sequence>MSFSEVLHGGQAAAEQQQRSPVLMMALLVAVSYLFYRLTVPPSSLKTPKTSQIVASPSTFPFYGLGSTQFYSDRWGFLRRWQGDAHKDDPLLEKRAVRCNCSNKVLITSHGADAAETFFHDRNLSFSKGYSVMFAGIPQLPAWLHRRSETEVHLQDDEQRHFFQTQLKLATNSQRLDQLLPQMFEDSFARFAKLPKEGGLMDMHKVIYPLIFQISVRNLALAEDARDEKRCHLIEKHFWAFQDYSGFFQTHFPLLPLPGTIKRWYGIIRLTMLLKEGIESRRREGRREDDHIQTMIDAGHDTQRMINFIIGGLFAAIINTTGMLAWTLVLIAADPPILARVREELDDFLRKEAEARGDEFDELSVEEQLSRVPIESWESNLPYFDACLKETMRYLNISVLFRAYDPKKKGSAPTVYGGEQLREGEYVSFWLAGTHLNPDIYPNPLTYDPDRYFVRKEGSGPNEFLGWGAGLHPCTGMRFAKLEIKTCASCFLRTFPDYKPVDLDGNPYNRDNVPLPDLDSEHRRFPDKPLALAYTRRFSPR</sequence>